<protein>
    <submittedName>
        <fullName evidence="6">Beta-ketoacyl-ACP synthase</fullName>
    </submittedName>
</protein>
<dbReference type="CDD" id="cd00834">
    <property type="entry name" value="KAS_I_II"/>
    <property type="match status" value="1"/>
</dbReference>
<dbReference type="PANTHER" id="PTHR11712:SF325">
    <property type="entry name" value="3-OXOACYL-(ACYL-CARRIER-PROTEIN) SYNTHASE II FABF"/>
    <property type="match status" value="1"/>
</dbReference>
<dbReference type="Proteomes" id="UP000249396">
    <property type="component" value="Unassembled WGS sequence"/>
</dbReference>
<evidence type="ECO:0000259" key="5">
    <source>
        <dbReference type="PROSITE" id="PS52004"/>
    </source>
</evidence>
<dbReference type="SUPFAM" id="SSF53901">
    <property type="entry name" value="Thiolase-like"/>
    <property type="match status" value="2"/>
</dbReference>
<name>A0A2W4RQ76_9GAMM</name>
<dbReference type="SMART" id="SM00825">
    <property type="entry name" value="PKS_KS"/>
    <property type="match status" value="1"/>
</dbReference>
<dbReference type="AlphaFoldDB" id="A0A2W4RQ76"/>
<keyword evidence="3 4" id="KW-0808">Transferase</keyword>
<dbReference type="GO" id="GO:0006633">
    <property type="term" value="P:fatty acid biosynthetic process"/>
    <property type="evidence" value="ECO:0007669"/>
    <property type="project" value="TreeGrafter"/>
</dbReference>
<dbReference type="InterPro" id="IPR014030">
    <property type="entry name" value="Ketoacyl_synth_N"/>
</dbReference>
<dbReference type="InterPro" id="IPR016039">
    <property type="entry name" value="Thiolase-like"/>
</dbReference>
<accession>A0A2W4RQ76</accession>
<gene>
    <name evidence="6" type="ORF">DM484_02700</name>
</gene>
<dbReference type="InterPro" id="IPR014031">
    <property type="entry name" value="Ketoacyl_synth_C"/>
</dbReference>
<evidence type="ECO:0000313" key="6">
    <source>
        <dbReference type="EMBL" id="PZN84506.1"/>
    </source>
</evidence>
<proteinExistence type="inferred from homology"/>
<dbReference type="InterPro" id="IPR020841">
    <property type="entry name" value="PKS_Beta-ketoAc_synthase_dom"/>
</dbReference>
<comment type="pathway">
    <text evidence="1">Lipid metabolism.</text>
</comment>
<organism evidence="6 7">
    <name type="scientific">Candidatus Methylumidiphilus alinenensis</name>
    <dbReference type="NCBI Taxonomy" id="2202197"/>
    <lineage>
        <taxon>Bacteria</taxon>
        <taxon>Pseudomonadati</taxon>
        <taxon>Pseudomonadota</taxon>
        <taxon>Gammaproteobacteria</taxon>
        <taxon>Methylococcales</taxon>
        <taxon>Candidatus Methylumidiphilus</taxon>
    </lineage>
</organism>
<reference evidence="6 7" key="1">
    <citation type="journal article" date="2018" name="Aquat. Microb. Ecol.">
        <title>Gammaproteobacterial methanotrophs dominate.</title>
        <authorList>
            <person name="Rissanen A.J."/>
            <person name="Saarenheimo J."/>
            <person name="Tiirola M."/>
            <person name="Peura S."/>
            <person name="Aalto S.L."/>
            <person name="Karvinen A."/>
            <person name="Nykanen H."/>
        </authorList>
    </citation>
    <scope>NUCLEOTIDE SEQUENCE [LARGE SCALE GENOMIC DNA]</scope>
    <source>
        <strain evidence="6">AMbin10</strain>
    </source>
</reference>
<dbReference type="EMBL" id="QJPH01000152">
    <property type="protein sequence ID" value="PZN84506.1"/>
    <property type="molecule type" value="Genomic_DNA"/>
</dbReference>
<sequence length="411" mass="44199">MLTRRVVVTGMAGFSPIGNGWDEMRTQLLARRSGIRYLPEWERYNGLLTRLGGPVENFSLPAHYTRKNTRSMGRVSLLATRATELALADAGLLGDPVLSGGRVGVAYGSSVGSTPAIADFGKMLINYDIGNLNATTYLKMMGHTSAANVALFFQVRGRVIPSSSACTSGSMGVGFAYEAIKFGLQDVMLAGGAEELCSTEAATFDALYATSTRNSEPHLTPRPFDRDRDGLVIGEGGCTLVLEALDRALSRGVRIYAEVAGFATNADGSHITQPNADTMQVVMRLALQDAALEPVQIAYISAHGTATEQGDIAESHSTRTVFGANIPISSLKSYTGHTLGACGALEAMVAIHMMREGWFHPTLNLEHPDHRCADLDYIMGGVRDIDAEYVMSNNFAFGGINTSLVFRRWET</sequence>
<evidence type="ECO:0000256" key="2">
    <source>
        <dbReference type="ARBA" id="ARBA00008467"/>
    </source>
</evidence>
<dbReference type="PANTHER" id="PTHR11712">
    <property type="entry name" value="POLYKETIDE SYNTHASE-RELATED"/>
    <property type="match status" value="1"/>
</dbReference>
<dbReference type="GO" id="GO:0005829">
    <property type="term" value="C:cytosol"/>
    <property type="evidence" value="ECO:0007669"/>
    <property type="project" value="TreeGrafter"/>
</dbReference>
<evidence type="ECO:0000256" key="3">
    <source>
        <dbReference type="ARBA" id="ARBA00022679"/>
    </source>
</evidence>
<dbReference type="NCBIfam" id="NF006587">
    <property type="entry name" value="PRK09116.1"/>
    <property type="match status" value="1"/>
</dbReference>
<feature type="domain" description="Ketosynthase family 3 (KS3)" evidence="5">
    <location>
        <begin position="3"/>
        <end position="408"/>
    </location>
</feature>
<dbReference type="Gene3D" id="3.40.47.10">
    <property type="match status" value="2"/>
</dbReference>
<dbReference type="GO" id="GO:0004315">
    <property type="term" value="F:3-oxoacyl-[acyl-carrier-protein] synthase activity"/>
    <property type="evidence" value="ECO:0007669"/>
    <property type="project" value="TreeGrafter"/>
</dbReference>
<comment type="caution">
    <text evidence="6">The sequence shown here is derived from an EMBL/GenBank/DDBJ whole genome shotgun (WGS) entry which is preliminary data.</text>
</comment>
<evidence type="ECO:0000256" key="1">
    <source>
        <dbReference type="ARBA" id="ARBA00005189"/>
    </source>
</evidence>
<dbReference type="InterPro" id="IPR000794">
    <property type="entry name" value="Beta-ketoacyl_synthase"/>
</dbReference>
<evidence type="ECO:0000313" key="7">
    <source>
        <dbReference type="Proteomes" id="UP000249396"/>
    </source>
</evidence>
<evidence type="ECO:0000256" key="4">
    <source>
        <dbReference type="RuleBase" id="RU003694"/>
    </source>
</evidence>
<dbReference type="Pfam" id="PF02801">
    <property type="entry name" value="Ketoacyl-synt_C"/>
    <property type="match status" value="1"/>
</dbReference>
<dbReference type="Pfam" id="PF00109">
    <property type="entry name" value="ketoacyl-synt"/>
    <property type="match status" value="1"/>
</dbReference>
<dbReference type="PROSITE" id="PS52004">
    <property type="entry name" value="KS3_2"/>
    <property type="match status" value="1"/>
</dbReference>
<comment type="similarity">
    <text evidence="2 4">Belongs to the thiolase-like superfamily. Beta-ketoacyl-ACP synthases family.</text>
</comment>